<evidence type="ECO:0000256" key="6">
    <source>
        <dbReference type="RuleBase" id="RU361135"/>
    </source>
</evidence>
<dbReference type="PROSITE" id="PS51187">
    <property type="entry name" value="AUTOINDUCER_SYNTH_2"/>
    <property type="match status" value="1"/>
</dbReference>
<evidence type="ECO:0000256" key="4">
    <source>
        <dbReference type="ARBA" id="ARBA00022929"/>
    </source>
</evidence>
<dbReference type="PANTHER" id="PTHR39322">
    <property type="entry name" value="ACYL-HOMOSERINE-LACTONE SYNTHASE"/>
    <property type="match status" value="1"/>
</dbReference>
<comment type="catalytic activity">
    <reaction evidence="6">
        <text>a fatty acyl-[ACP] + S-adenosyl-L-methionine = an N-acyl-L-homoserine lactone + S-methyl-5'-thioadenosine + holo-[ACP] + H(+)</text>
        <dbReference type="Rhea" id="RHEA:10096"/>
        <dbReference type="Rhea" id="RHEA-COMP:9685"/>
        <dbReference type="Rhea" id="RHEA-COMP:14125"/>
        <dbReference type="ChEBI" id="CHEBI:15378"/>
        <dbReference type="ChEBI" id="CHEBI:17509"/>
        <dbReference type="ChEBI" id="CHEBI:55474"/>
        <dbReference type="ChEBI" id="CHEBI:59789"/>
        <dbReference type="ChEBI" id="CHEBI:64479"/>
        <dbReference type="ChEBI" id="CHEBI:138651"/>
        <dbReference type="EC" id="2.3.1.184"/>
    </reaction>
</comment>
<dbReference type="Pfam" id="PF00765">
    <property type="entry name" value="Autoind_synth"/>
    <property type="match status" value="1"/>
</dbReference>
<evidence type="ECO:0000256" key="3">
    <source>
        <dbReference type="ARBA" id="ARBA00022691"/>
    </source>
</evidence>
<evidence type="ECO:0000313" key="7">
    <source>
        <dbReference type="EMBL" id="MBA9023622.1"/>
    </source>
</evidence>
<organism evidence="7 8">
    <name type="scientific">Aminobacter ciceronei</name>
    <dbReference type="NCBI Taxonomy" id="150723"/>
    <lineage>
        <taxon>Bacteria</taxon>
        <taxon>Pseudomonadati</taxon>
        <taxon>Pseudomonadota</taxon>
        <taxon>Alphaproteobacteria</taxon>
        <taxon>Hyphomicrobiales</taxon>
        <taxon>Phyllobacteriaceae</taxon>
        <taxon>Aminobacter</taxon>
    </lineage>
</organism>
<keyword evidence="4 5" id="KW-0071">Autoinducer synthesis</keyword>
<name>A0ABR6CGY5_9HYPH</name>
<evidence type="ECO:0000256" key="1">
    <source>
        <dbReference type="ARBA" id="ARBA00022654"/>
    </source>
</evidence>
<dbReference type="InterPro" id="IPR001690">
    <property type="entry name" value="Autoind_synthase"/>
</dbReference>
<dbReference type="PANTHER" id="PTHR39322:SF1">
    <property type="entry name" value="ISOVALERYL-HOMOSERINE LACTONE SYNTHASE"/>
    <property type="match status" value="1"/>
</dbReference>
<comment type="caution">
    <text evidence="7">The sequence shown here is derived from an EMBL/GenBank/DDBJ whole genome shotgun (WGS) entry which is preliminary data.</text>
</comment>
<comment type="similarity">
    <text evidence="5 6">Belongs to the autoinducer synthase family.</text>
</comment>
<keyword evidence="1 5" id="KW-0673">Quorum sensing</keyword>
<dbReference type="Gene3D" id="3.40.630.30">
    <property type="match status" value="1"/>
</dbReference>
<dbReference type="RefSeq" id="WP_182575709.1">
    <property type="nucleotide sequence ID" value="NZ_JACJHY010000037.1"/>
</dbReference>
<keyword evidence="2 6" id="KW-0808">Transferase</keyword>
<protein>
    <recommendedName>
        <fullName evidence="6">Acyl-homoserine-lactone synthase</fullName>
        <ecNumber evidence="6">2.3.1.184</ecNumber>
    </recommendedName>
    <alternativeName>
        <fullName evidence="6">Autoinducer synthesis protein</fullName>
    </alternativeName>
</protein>
<keyword evidence="3 6" id="KW-0949">S-adenosyl-L-methionine</keyword>
<evidence type="ECO:0000313" key="8">
    <source>
        <dbReference type="Proteomes" id="UP000587524"/>
    </source>
</evidence>
<dbReference type="InterPro" id="IPR016181">
    <property type="entry name" value="Acyl_CoA_acyltransferase"/>
</dbReference>
<accession>A0ABR6CGY5</accession>
<gene>
    <name evidence="7" type="ORF">HNQ97_005650</name>
</gene>
<keyword evidence="8" id="KW-1185">Reference proteome</keyword>
<dbReference type="SUPFAM" id="SSF55729">
    <property type="entry name" value="Acyl-CoA N-acyltransferases (Nat)"/>
    <property type="match status" value="1"/>
</dbReference>
<dbReference type="EC" id="2.3.1.184" evidence="6"/>
<reference evidence="7 8" key="1">
    <citation type="submission" date="2020-08" db="EMBL/GenBank/DDBJ databases">
        <title>Genomic Encyclopedia of Type Strains, Phase IV (KMG-IV): sequencing the most valuable type-strain genomes for metagenomic binning, comparative biology and taxonomic classification.</title>
        <authorList>
            <person name="Goeker M."/>
        </authorList>
    </citation>
    <scope>NUCLEOTIDE SEQUENCE [LARGE SCALE GENOMIC DNA]</scope>
    <source>
        <strain evidence="7 8">DSM 17455</strain>
    </source>
</reference>
<keyword evidence="7" id="KW-0012">Acyltransferase</keyword>
<evidence type="ECO:0000256" key="2">
    <source>
        <dbReference type="ARBA" id="ARBA00022679"/>
    </source>
</evidence>
<sequence>MRTPFKLHIVDWSNRQTYQDHLERYFRIRYEIYVIGRNWQEIDRPVPLEIDAFDTRDAIYLLGIAGSGNIVAGSRLVPTTKPHLLSDVFPMLARGAPPRDADLYEWTRFFVVPSLRMTGGSSQAAGLVLCGLLEACLRLGIGKLSVVCEDFWPARLEQLGWSVTRLGEVLDHPHGRIVALLIDVDGGALQSTRVAYGLGNTSALAGAGA</sequence>
<dbReference type="GO" id="GO:0016746">
    <property type="term" value="F:acyltransferase activity"/>
    <property type="evidence" value="ECO:0007669"/>
    <property type="project" value="UniProtKB-KW"/>
</dbReference>
<dbReference type="EMBL" id="JACJHZ010000037">
    <property type="protein sequence ID" value="MBA9023622.1"/>
    <property type="molecule type" value="Genomic_DNA"/>
</dbReference>
<evidence type="ECO:0000256" key="5">
    <source>
        <dbReference type="PROSITE-ProRule" id="PRU00533"/>
    </source>
</evidence>
<dbReference type="PRINTS" id="PR01549">
    <property type="entry name" value="AUTOINDCRSYN"/>
</dbReference>
<proteinExistence type="inferred from homology"/>
<dbReference type="Proteomes" id="UP000587524">
    <property type="component" value="Unassembled WGS sequence"/>
</dbReference>